<evidence type="ECO:0000313" key="9">
    <source>
        <dbReference type="Proteomes" id="UP000001312"/>
    </source>
</evidence>
<evidence type="ECO:0000256" key="4">
    <source>
        <dbReference type="ARBA" id="ARBA00022989"/>
    </source>
</evidence>
<dbReference type="AlphaFoldDB" id="A7F7R2"/>
<proteinExistence type="predicted"/>
<feature type="transmembrane region" description="Helical" evidence="7">
    <location>
        <begin position="20"/>
        <end position="39"/>
    </location>
</feature>
<evidence type="ECO:0000256" key="3">
    <source>
        <dbReference type="ARBA" id="ARBA00022692"/>
    </source>
</evidence>
<keyword evidence="5 7" id="KW-0472">Membrane</keyword>
<dbReference type="RefSeq" id="XP_001585403.1">
    <property type="nucleotide sequence ID" value="XM_001585353.1"/>
</dbReference>
<sequence length="245" mass="26661">MALGGGCSTSTYPLQAVAEYIIFQLIAATGIGLLMATLLPAVHVGLAESEVGVATACWGFVRSFGGIWGTAIPAAIFNSQFQNQLERRIQDQTVLTTLGSGAAYSKVSGDYIRNLSPEVSSEVISIYTHALKVTWIVAVVISGVSFAVGFLEREIPLRTTVKSDYGLKEKSEKLSEEEVIKAAAGSWKTGKENGECRRHTFKIVMVEYQGWIERLAYRRWVSGKAGLMWGEVGEELGRDLIYNGV</sequence>
<comment type="subcellular location">
    <subcellularLocation>
        <location evidence="1">Membrane</location>
        <topology evidence="1">Multi-pass membrane protein</topology>
    </subcellularLocation>
</comment>
<evidence type="ECO:0000256" key="2">
    <source>
        <dbReference type="ARBA" id="ARBA00022448"/>
    </source>
</evidence>
<feature type="transmembrane region" description="Helical" evidence="7">
    <location>
        <begin position="51"/>
        <end position="77"/>
    </location>
</feature>
<keyword evidence="6" id="KW-0325">Glycoprotein</keyword>
<dbReference type="PANTHER" id="PTHR23501">
    <property type="entry name" value="MAJOR FACILITATOR SUPERFAMILY"/>
    <property type="match status" value="1"/>
</dbReference>
<keyword evidence="4 7" id="KW-1133">Transmembrane helix</keyword>
<protein>
    <recommendedName>
        <fullName evidence="10">Major facilitator superfamily (MFS) profile domain-containing protein</fullName>
    </recommendedName>
</protein>
<evidence type="ECO:0000256" key="7">
    <source>
        <dbReference type="SAM" id="Phobius"/>
    </source>
</evidence>
<organism evidence="8 9">
    <name type="scientific">Sclerotinia sclerotiorum (strain ATCC 18683 / 1980 / Ss-1)</name>
    <name type="common">White mold</name>
    <name type="synonym">Whetzelinia sclerotiorum</name>
    <dbReference type="NCBI Taxonomy" id="665079"/>
    <lineage>
        <taxon>Eukaryota</taxon>
        <taxon>Fungi</taxon>
        <taxon>Dikarya</taxon>
        <taxon>Ascomycota</taxon>
        <taxon>Pezizomycotina</taxon>
        <taxon>Leotiomycetes</taxon>
        <taxon>Helotiales</taxon>
        <taxon>Sclerotiniaceae</taxon>
        <taxon>Sclerotinia</taxon>
    </lineage>
</organism>
<name>A7F7R2_SCLS1</name>
<evidence type="ECO:0000256" key="6">
    <source>
        <dbReference type="ARBA" id="ARBA00023180"/>
    </source>
</evidence>
<dbReference type="KEGG" id="ssl:SS1G_13642"/>
<evidence type="ECO:0008006" key="10">
    <source>
        <dbReference type="Google" id="ProtNLM"/>
    </source>
</evidence>
<feature type="transmembrane region" description="Helical" evidence="7">
    <location>
        <begin position="133"/>
        <end position="151"/>
    </location>
</feature>
<dbReference type="GeneID" id="5481492"/>
<dbReference type="Proteomes" id="UP000001312">
    <property type="component" value="Unassembled WGS sequence"/>
</dbReference>
<keyword evidence="9" id="KW-1185">Reference proteome</keyword>
<dbReference type="EMBL" id="CH476646">
    <property type="protein sequence ID" value="EDN98783.1"/>
    <property type="molecule type" value="Genomic_DNA"/>
</dbReference>
<dbReference type="PANTHER" id="PTHR23501:SF187">
    <property type="entry name" value="MAJOR FACILITATOR SUPERFAMILY (MFS) PROFILE DOMAIN-CONTAINING PROTEIN"/>
    <property type="match status" value="1"/>
</dbReference>
<evidence type="ECO:0000313" key="8">
    <source>
        <dbReference type="EMBL" id="EDN98783.1"/>
    </source>
</evidence>
<keyword evidence="3 7" id="KW-0812">Transmembrane</keyword>
<evidence type="ECO:0000256" key="5">
    <source>
        <dbReference type="ARBA" id="ARBA00023136"/>
    </source>
</evidence>
<keyword evidence="2" id="KW-0813">Transport</keyword>
<gene>
    <name evidence="8" type="ORF">SS1G_13642</name>
</gene>
<dbReference type="InParanoid" id="A7F7R2"/>
<dbReference type="GO" id="GO:0016020">
    <property type="term" value="C:membrane"/>
    <property type="evidence" value="ECO:0007669"/>
    <property type="project" value="UniProtKB-SubCell"/>
</dbReference>
<evidence type="ECO:0000256" key="1">
    <source>
        <dbReference type="ARBA" id="ARBA00004141"/>
    </source>
</evidence>
<accession>A7F7R2</accession>
<reference evidence="9" key="1">
    <citation type="journal article" date="2011" name="PLoS Genet.">
        <title>Genomic analysis of the necrotrophic fungal pathogens Sclerotinia sclerotiorum and Botrytis cinerea.</title>
        <authorList>
            <person name="Amselem J."/>
            <person name="Cuomo C.A."/>
            <person name="van Kan J.A."/>
            <person name="Viaud M."/>
            <person name="Benito E.P."/>
            <person name="Couloux A."/>
            <person name="Coutinho P.M."/>
            <person name="de Vries R.P."/>
            <person name="Dyer P.S."/>
            <person name="Fillinger S."/>
            <person name="Fournier E."/>
            <person name="Gout L."/>
            <person name="Hahn M."/>
            <person name="Kohn L."/>
            <person name="Lapalu N."/>
            <person name="Plummer K.M."/>
            <person name="Pradier J.M."/>
            <person name="Quevillon E."/>
            <person name="Sharon A."/>
            <person name="Simon A."/>
            <person name="ten Have A."/>
            <person name="Tudzynski B."/>
            <person name="Tudzynski P."/>
            <person name="Wincker P."/>
            <person name="Andrew M."/>
            <person name="Anthouard V."/>
            <person name="Beever R.E."/>
            <person name="Beffa R."/>
            <person name="Benoit I."/>
            <person name="Bouzid O."/>
            <person name="Brault B."/>
            <person name="Chen Z."/>
            <person name="Choquer M."/>
            <person name="Collemare J."/>
            <person name="Cotton P."/>
            <person name="Danchin E.G."/>
            <person name="Da Silva C."/>
            <person name="Gautier A."/>
            <person name="Giraud C."/>
            <person name="Giraud T."/>
            <person name="Gonzalez C."/>
            <person name="Grossetete S."/>
            <person name="Guldener U."/>
            <person name="Henrissat B."/>
            <person name="Howlett B.J."/>
            <person name="Kodira C."/>
            <person name="Kretschmer M."/>
            <person name="Lappartient A."/>
            <person name="Leroch M."/>
            <person name="Levis C."/>
            <person name="Mauceli E."/>
            <person name="Neuveglise C."/>
            <person name="Oeser B."/>
            <person name="Pearson M."/>
            <person name="Poulain J."/>
            <person name="Poussereau N."/>
            <person name="Quesneville H."/>
            <person name="Rascle C."/>
            <person name="Schumacher J."/>
            <person name="Segurens B."/>
            <person name="Sexton A."/>
            <person name="Silva E."/>
            <person name="Sirven C."/>
            <person name="Soanes D.M."/>
            <person name="Talbot N.J."/>
            <person name="Templeton M."/>
            <person name="Yandava C."/>
            <person name="Yarden O."/>
            <person name="Zeng Q."/>
            <person name="Rollins J.A."/>
            <person name="Lebrun M.H."/>
            <person name="Dickman M."/>
        </authorList>
    </citation>
    <scope>NUCLEOTIDE SEQUENCE [LARGE SCALE GENOMIC DNA]</scope>
    <source>
        <strain evidence="9">ATCC 18683 / 1980 / Ss-1</strain>
    </source>
</reference>